<gene>
    <name evidence="3" type="primary">LOC111023103</name>
    <name evidence="2" type="synonym">LOC111023084</name>
</gene>
<dbReference type="KEGG" id="mcha:111023103"/>
<evidence type="ECO:0000313" key="3">
    <source>
        <dbReference type="RefSeq" id="XP_022156146.1"/>
    </source>
</evidence>
<dbReference type="Gene3D" id="3.70.10.10">
    <property type="match status" value="1"/>
</dbReference>
<dbReference type="AlphaFoldDB" id="A0A6J1DTY7"/>
<dbReference type="KEGG" id="mcha:111023084"/>
<organism evidence="1 3">
    <name type="scientific">Momordica charantia</name>
    <name type="common">Bitter gourd</name>
    <name type="synonym">Balsam pear</name>
    <dbReference type="NCBI Taxonomy" id="3673"/>
    <lineage>
        <taxon>Eukaryota</taxon>
        <taxon>Viridiplantae</taxon>
        <taxon>Streptophyta</taxon>
        <taxon>Embryophyta</taxon>
        <taxon>Tracheophyta</taxon>
        <taxon>Spermatophyta</taxon>
        <taxon>Magnoliopsida</taxon>
        <taxon>eudicotyledons</taxon>
        <taxon>Gunneridae</taxon>
        <taxon>Pentapetalae</taxon>
        <taxon>rosids</taxon>
        <taxon>fabids</taxon>
        <taxon>Cucurbitales</taxon>
        <taxon>Cucurbitaceae</taxon>
        <taxon>Momordiceae</taxon>
        <taxon>Momordica</taxon>
    </lineage>
</organism>
<dbReference type="RefSeq" id="XP_022156146.1">
    <property type="nucleotide sequence ID" value="XM_022300454.1"/>
</dbReference>
<keyword evidence="1" id="KW-1185">Reference proteome</keyword>
<dbReference type="Proteomes" id="UP000504603">
    <property type="component" value="Unplaced"/>
</dbReference>
<name>A0A6J1DTY7_MOMCH</name>
<protein>
    <submittedName>
        <fullName evidence="2">Uncharacterized protein LOC111023084</fullName>
    </submittedName>
    <submittedName>
        <fullName evidence="3">Uncharacterized protein LOC111023103</fullName>
    </submittedName>
</protein>
<dbReference type="RefSeq" id="XP_022156120.1">
    <property type="nucleotide sequence ID" value="XM_022300428.1"/>
</dbReference>
<evidence type="ECO:0000313" key="1">
    <source>
        <dbReference type="Proteomes" id="UP000504603"/>
    </source>
</evidence>
<accession>A0A6J1DTY7</accession>
<dbReference type="GeneID" id="111023103"/>
<sequence>MLIFKLERIDGFVEATAVLAGISTRCHFKLSAAMFSLYVYHHSLRCNIALQIMPPFFTTYNFFDQNPNSSFYIENFFRALLNFQRSGCSSLSFALDHHLPRVELISEGSCLTQRVIELPLSPAEEKASTEIDYSVFVSIDLQDFKPVATMFDRAPYVRVTLSHSGVRFAYEDEEITLTAQRNECIVGGVGAGDSTQLILTPIPLTSFYNMTGHSKRVWIFKSNHKYSAVLTAPIGLYSTFFVYLPQLI</sequence>
<reference evidence="2 3" key="1">
    <citation type="submission" date="2025-04" db="UniProtKB">
        <authorList>
            <consortium name="RefSeq"/>
        </authorList>
    </citation>
    <scope>IDENTIFICATION</scope>
    <source>
        <strain evidence="2 3">OHB3-1</strain>
    </source>
</reference>
<proteinExistence type="predicted"/>
<dbReference type="OrthoDB" id="1705926at2759"/>
<evidence type="ECO:0000313" key="2">
    <source>
        <dbReference type="RefSeq" id="XP_022156120.1"/>
    </source>
</evidence>